<feature type="signal peptide" evidence="1">
    <location>
        <begin position="1"/>
        <end position="26"/>
    </location>
</feature>
<dbReference type="Pfam" id="PF09683">
    <property type="entry name" value="Lactococcin_972"/>
    <property type="match status" value="1"/>
</dbReference>
<evidence type="ECO:0000313" key="3">
    <source>
        <dbReference type="Proteomes" id="UP000187185"/>
    </source>
</evidence>
<protein>
    <recommendedName>
        <fullName evidence="4">Lactococcin 972 family bacteriocin</fullName>
    </recommendedName>
</protein>
<feature type="chain" id="PRO_5012794907" description="Lactococcin 972 family bacteriocin" evidence="1">
    <location>
        <begin position="27"/>
        <end position="121"/>
    </location>
</feature>
<evidence type="ECO:0008006" key="4">
    <source>
        <dbReference type="Google" id="ProtNLM"/>
    </source>
</evidence>
<name>A0A1P8UBU0_9MICO</name>
<sequence>MKISKIAAGTVLAAVLVLGNAGIASAHNNGYGGAPNHYASNTYVTGSSVGGGSMYYGVHSMINGSDTANDSSYYHGSLLHRSSVKNSTGQVIRSGDKGGGIWAQATQNATAWGNEAYWYVY</sequence>
<dbReference type="AlphaFoldDB" id="A0A1P8UBU0"/>
<gene>
    <name evidence="2" type="ORF">BOH66_16210</name>
</gene>
<dbReference type="RefSeq" id="WP_076691963.1">
    <property type="nucleotide sequence ID" value="NZ_CP018762.1"/>
</dbReference>
<dbReference type="Gene3D" id="2.60.40.2850">
    <property type="match status" value="1"/>
</dbReference>
<dbReference type="Proteomes" id="UP000187185">
    <property type="component" value="Chromosome"/>
</dbReference>
<keyword evidence="1" id="KW-0732">Signal</keyword>
<keyword evidence="3" id="KW-1185">Reference proteome</keyword>
<dbReference type="EMBL" id="CP018762">
    <property type="protein sequence ID" value="APZ35601.1"/>
    <property type="molecule type" value="Genomic_DNA"/>
</dbReference>
<organism evidence="2 3">
    <name type="scientific">Microbacterium aurum</name>
    <dbReference type="NCBI Taxonomy" id="36805"/>
    <lineage>
        <taxon>Bacteria</taxon>
        <taxon>Bacillati</taxon>
        <taxon>Actinomycetota</taxon>
        <taxon>Actinomycetes</taxon>
        <taxon>Micrococcales</taxon>
        <taxon>Microbacteriaceae</taxon>
        <taxon>Microbacterium</taxon>
    </lineage>
</organism>
<accession>A0A1P8UBU0</accession>
<evidence type="ECO:0000256" key="1">
    <source>
        <dbReference type="SAM" id="SignalP"/>
    </source>
</evidence>
<dbReference type="InterPro" id="IPR006540">
    <property type="entry name" value="Lactococcin_972"/>
</dbReference>
<proteinExistence type="predicted"/>
<dbReference type="KEGG" id="maur:BOH66_16210"/>
<reference evidence="2 3" key="1">
    <citation type="submission" date="2016-12" db="EMBL/GenBank/DDBJ databases">
        <title>Complete genome sequence of Microbacterium aurum KACC 15219.</title>
        <authorList>
            <person name="Jung Y."/>
            <person name="Shin J.-H."/>
            <person name="Lee Y.-J."/>
            <person name="Yi H."/>
            <person name="Bahn Y.-S."/>
            <person name="Kim J.F."/>
            <person name="Lee D.-W."/>
        </authorList>
    </citation>
    <scope>NUCLEOTIDE SEQUENCE [LARGE SCALE GENOMIC DNA]</scope>
    <source>
        <strain evidence="2 3">KACC 15219</strain>
    </source>
</reference>
<evidence type="ECO:0000313" key="2">
    <source>
        <dbReference type="EMBL" id="APZ35601.1"/>
    </source>
</evidence>